<sequence length="604" mass="68505">MRRRKIAFSVLIAIALYAVSFTTDAQETKSISYELRMPEPETHYFEVGMTINNVLTNSKLLDKRRLLVKMPVWTPGSYLVREYAGNVEAFKVTDENNKPLAFRKVNKNTWEIEIDQAEDVKVSYKVYAFDLTVRTSFIDASHGYLNGASIFMFVPELMKSQADLTIFPYEKWSTVSTALPETSKNTFIVKDFDTLVDSPIEIGNHEVLEFEALGIPYRIAMYSSSPLSYDKEKLLKDYKSLVIAAETVVGETPLENYLFIVHHQPGIGGGLEHLHSTTCQTSTYAYSSDRAYIGLFGLLAHEYFHLWNVKRIRPVALGPFDYENENYTNMLWVAEGFTSFYEEIILNRAGLVEDEDVIKAVAGAISSAENTPGNRVQAVTEASWDAWIKYYRPSENANNTRISYYGKGGVLAALLNAKIIANTKAEKSLDDVMKLLYNKYYKALGRGYTDEEFQLAVEEVHGGDLDYFFKNYISGTERPDYEQIYKGVGLNLIDTNEDREKPYLGITERGGVIYRMSREGSAYHSGINLNDQVVSIDGDKNINFANATLSKKVGDKMSVIVNRHGVEMEFIIDLQEDARKSYSLEKVSKPTKEQEKAYQKFVGK</sequence>
<dbReference type="Gene3D" id="1.10.390.10">
    <property type="entry name" value="Neutral Protease Domain 2"/>
    <property type="match status" value="1"/>
</dbReference>
<protein>
    <submittedName>
        <fullName evidence="4">Peptidase M61</fullName>
    </submittedName>
</protein>
<dbReference type="KEGG" id="als:DJ013_01210"/>
<organism evidence="4 5">
    <name type="scientific">Arcticibacterium luteifluviistationis</name>
    <dbReference type="NCBI Taxonomy" id="1784714"/>
    <lineage>
        <taxon>Bacteria</taxon>
        <taxon>Pseudomonadati</taxon>
        <taxon>Bacteroidota</taxon>
        <taxon>Cytophagia</taxon>
        <taxon>Cytophagales</taxon>
        <taxon>Leadbetterellaceae</taxon>
        <taxon>Arcticibacterium</taxon>
    </lineage>
</organism>
<evidence type="ECO:0000259" key="3">
    <source>
        <dbReference type="Pfam" id="PF17899"/>
    </source>
</evidence>
<name>A0A2Z4G717_9BACT</name>
<proteinExistence type="predicted"/>
<feature type="domain" description="Peptidase M61 catalytic" evidence="2">
    <location>
        <begin position="296"/>
        <end position="410"/>
    </location>
</feature>
<dbReference type="Pfam" id="PF17899">
    <property type="entry name" value="Peptidase_M61_N"/>
    <property type="match status" value="1"/>
</dbReference>
<dbReference type="EMBL" id="CP029480">
    <property type="protein sequence ID" value="AWV96873.1"/>
    <property type="molecule type" value="Genomic_DNA"/>
</dbReference>
<evidence type="ECO:0000256" key="1">
    <source>
        <dbReference type="SAM" id="SignalP"/>
    </source>
</evidence>
<accession>A0A2Z4G717</accession>
<evidence type="ECO:0000313" key="4">
    <source>
        <dbReference type="EMBL" id="AWV96873.1"/>
    </source>
</evidence>
<feature type="domain" description="Peptidase M61 N-terminal" evidence="3">
    <location>
        <begin position="32"/>
        <end position="204"/>
    </location>
</feature>
<dbReference type="Pfam" id="PF05299">
    <property type="entry name" value="Peptidase_M61"/>
    <property type="match status" value="1"/>
</dbReference>
<dbReference type="Gene3D" id="2.30.42.10">
    <property type="match status" value="1"/>
</dbReference>
<gene>
    <name evidence="4" type="ORF">DJ013_01210</name>
</gene>
<reference evidence="4 5" key="1">
    <citation type="submission" date="2018-05" db="EMBL/GenBank/DDBJ databases">
        <title>Complete genome sequence of Arcticibacterium luteifluviistationis SM1504T, a cytophagaceae bacterium isolated from Arctic surface seawater.</title>
        <authorList>
            <person name="Li Y."/>
            <person name="Qin Q.-L."/>
        </authorList>
    </citation>
    <scope>NUCLEOTIDE SEQUENCE [LARGE SCALE GENOMIC DNA]</scope>
    <source>
        <strain evidence="4 5">SM1504</strain>
    </source>
</reference>
<feature type="chain" id="PRO_5016288265" evidence="1">
    <location>
        <begin position="26"/>
        <end position="604"/>
    </location>
</feature>
<evidence type="ECO:0000259" key="2">
    <source>
        <dbReference type="Pfam" id="PF05299"/>
    </source>
</evidence>
<keyword evidence="1" id="KW-0732">Signal</keyword>
<dbReference type="InterPro" id="IPR036034">
    <property type="entry name" value="PDZ_sf"/>
</dbReference>
<dbReference type="Proteomes" id="UP000249873">
    <property type="component" value="Chromosome"/>
</dbReference>
<dbReference type="InterPro" id="IPR024191">
    <property type="entry name" value="Peptidase_M61"/>
</dbReference>
<dbReference type="PIRSF" id="PIRSF016493">
    <property type="entry name" value="Glycyl_aminpptds"/>
    <property type="match status" value="1"/>
</dbReference>
<dbReference type="SUPFAM" id="SSF55486">
    <property type="entry name" value="Metalloproteases ('zincins'), catalytic domain"/>
    <property type="match status" value="1"/>
</dbReference>
<dbReference type="SUPFAM" id="SSF50156">
    <property type="entry name" value="PDZ domain-like"/>
    <property type="match status" value="1"/>
</dbReference>
<dbReference type="InterPro" id="IPR027268">
    <property type="entry name" value="Peptidase_M4/M1_CTD_sf"/>
</dbReference>
<dbReference type="InterPro" id="IPR040756">
    <property type="entry name" value="Peptidase_M61_N"/>
</dbReference>
<dbReference type="AlphaFoldDB" id="A0A2Z4G717"/>
<dbReference type="Gene3D" id="2.60.40.3650">
    <property type="match status" value="1"/>
</dbReference>
<evidence type="ECO:0000313" key="5">
    <source>
        <dbReference type="Proteomes" id="UP000249873"/>
    </source>
</evidence>
<feature type="signal peptide" evidence="1">
    <location>
        <begin position="1"/>
        <end position="25"/>
    </location>
</feature>
<dbReference type="OrthoDB" id="9778516at2"/>
<dbReference type="InterPro" id="IPR007963">
    <property type="entry name" value="Peptidase_M61_catalytic"/>
</dbReference>
<keyword evidence="5" id="KW-1185">Reference proteome</keyword>
<dbReference type="RefSeq" id="WP_111369975.1">
    <property type="nucleotide sequence ID" value="NZ_CP029480.1"/>
</dbReference>